<dbReference type="InterPro" id="IPR045239">
    <property type="entry name" value="bHLH95_bHLH"/>
</dbReference>
<dbReference type="Pfam" id="PF23132">
    <property type="entry name" value="DUF7049"/>
    <property type="match status" value="1"/>
</dbReference>
<dbReference type="PROSITE" id="PS50888">
    <property type="entry name" value="BHLH"/>
    <property type="match status" value="1"/>
</dbReference>
<dbReference type="Pfam" id="PF00010">
    <property type="entry name" value="HLH"/>
    <property type="match status" value="1"/>
</dbReference>
<dbReference type="GO" id="GO:0005634">
    <property type="term" value="C:nucleus"/>
    <property type="evidence" value="ECO:0000318"/>
    <property type="project" value="GO_Central"/>
</dbReference>
<evidence type="ECO:0000259" key="6">
    <source>
        <dbReference type="PROSITE" id="PS50888"/>
    </source>
</evidence>
<keyword evidence="4" id="KW-0175">Coiled coil</keyword>
<proteinExistence type="inferred from homology"/>
<feature type="domain" description="BHLH" evidence="6">
    <location>
        <begin position="231"/>
        <end position="280"/>
    </location>
</feature>
<dbReference type="CDD" id="cd11393">
    <property type="entry name" value="bHLH_AtbHLH_like"/>
    <property type="match status" value="1"/>
</dbReference>
<dbReference type="eggNOG" id="ENOG502QUVA">
    <property type="taxonomic scope" value="Eukaryota"/>
</dbReference>
<evidence type="ECO:0000313" key="8">
    <source>
        <dbReference type="Proteomes" id="UP000004995"/>
    </source>
</evidence>
<dbReference type="InParanoid" id="K3ZDB2"/>
<evidence type="ECO:0000313" key="7">
    <source>
        <dbReference type="EnsemblPlants" id="KQL13902"/>
    </source>
</evidence>
<evidence type="ECO:0000256" key="4">
    <source>
        <dbReference type="SAM" id="Coils"/>
    </source>
</evidence>
<sequence>MDGCGSWPALQGGGIGHGDAASELSCGSKLQDLPISYQVEEQLQQAMIALLVASADNFLLHEINRACMLHEHGRHAEAPSSAFRSFSGSPDEASSLMPGSSTISRRHTPEVSSLKDIPLSPVTFGDHHHYGHSYGNLDDTIQNMEQFRCQESHQEHAQRKNSHCGGAGAFMPYSRHLTTKKQPKPPGSGGQRAIKASMSALARMHMVRLAQWRHCRQMEMAVAPPARSNNCSQLQHVLSERKRREKLNDSFKALTTVLPPSPKKDKASILIRARDYLNTLKSRVSELEERNRMLVELQRHCNNGVDRDFVSGEEIEVNIDRATTEEISQELHLKIVVRSGCNSMDAVVGILECLKEIGDVRITAMDTGNRASEPPP</sequence>
<accession>K3ZDB2</accession>
<reference evidence="8" key="1">
    <citation type="journal article" date="2012" name="Nat. Biotechnol.">
        <title>Reference genome sequence of the model plant Setaria.</title>
        <authorList>
            <person name="Bennetzen J.L."/>
            <person name="Schmutz J."/>
            <person name="Wang H."/>
            <person name="Percifield R."/>
            <person name="Hawkins J."/>
            <person name="Pontaroli A.C."/>
            <person name="Estep M."/>
            <person name="Feng L."/>
            <person name="Vaughn J.N."/>
            <person name="Grimwood J."/>
            <person name="Jenkins J."/>
            <person name="Barry K."/>
            <person name="Lindquist E."/>
            <person name="Hellsten U."/>
            <person name="Deshpande S."/>
            <person name="Wang X."/>
            <person name="Wu X."/>
            <person name="Mitros T."/>
            <person name="Triplett J."/>
            <person name="Yang X."/>
            <person name="Ye C.Y."/>
            <person name="Mauro-Herrera M."/>
            <person name="Wang L."/>
            <person name="Li P."/>
            <person name="Sharma M."/>
            <person name="Sharma R."/>
            <person name="Ronald P.C."/>
            <person name="Panaud O."/>
            <person name="Kellogg E.A."/>
            <person name="Brutnell T.P."/>
            <person name="Doust A.N."/>
            <person name="Tuskan G.A."/>
            <person name="Rokhsar D."/>
            <person name="Devos K.M."/>
        </authorList>
    </citation>
    <scope>NUCLEOTIDE SEQUENCE [LARGE SCALE GENOMIC DNA]</scope>
    <source>
        <strain evidence="8">cv. Yugu1</strain>
    </source>
</reference>
<keyword evidence="3" id="KW-0804">Transcription</keyword>
<feature type="coiled-coil region" evidence="4">
    <location>
        <begin position="270"/>
        <end position="297"/>
    </location>
</feature>
<dbReference type="InterPro" id="IPR055477">
    <property type="entry name" value="DUF7049"/>
</dbReference>
<reference evidence="7" key="2">
    <citation type="submission" date="2018-08" db="UniProtKB">
        <authorList>
            <consortium name="EnsemblPlants"/>
        </authorList>
    </citation>
    <scope>IDENTIFICATION</scope>
    <source>
        <strain evidence="7">Yugu1</strain>
    </source>
</reference>
<feature type="region of interest" description="Disordered" evidence="5">
    <location>
        <begin position="80"/>
        <end position="112"/>
    </location>
</feature>
<dbReference type="InterPro" id="IPR011598">
    <property type="entry name" value="bHLH_dom"/>
</dbReference>
<dbReference type="EMBL" id="AGNK02001494">
    <property type="status" value="NOT_ANNOTATED_CDS"/>
    <property type="molecule type" value="Genomic_DNA"/>
</dbReference>
<keyword evidence="8" id="KW-1185">Reference proteome</keyword>
<keyword evidence="2" id="KW-0805">Transcription regulation</keyword>
<comment type="similarity">
    <text evidence="1">Belongs to the bHLH protein family.</text>
</comment>
<dbReference type="OMA" id="QIMEMAA"/>
<dbReference type="HOGENOM" id="CLU_736509_0_0_1"/>
<dbReference type="Gramene" id="KQL13902">
    <property type="protein sequence ID" value="KQL13902"/>
    <property type="gene ID" value="SETIT_024546mg"/>
</dbReference>
<dbReference type="InterPro" id="IPR036638">
    <property type="entry name" value="HLH_DNA-bd_sf"/>
</dbReference>
<feature type="region of interest" description="Disordered" evidence="5">
    <location>
        <begin position="152"/>
        <end position="171"/>
    </location>
</feature>
<evidence type="ECO:0000256" key="3">
    <source>
        <dbReference type="ARBA" id="ARBA00023163"/>
    </source>
</evidence>
<dbReference type="InterPro" id="IPR044658">
    <property type="entry name" value="bHLH92/bHLH041-like"/>
</dbReference>
<protein>
    <recommendedName>
        <fullName evidence="6">BHLH domain-containing protein</fullName>
    </recommendedName>
</protein>
<evidence type="ECO:0000256" key="1">
    <source>
        <dbReference type="ARBA" id="ARBA00005510"/>
    </source>
</evidence>
<dbReference type="EnsemblPlants" id="KQL13902">
    <property type="protein sequence ID" value="KQL13902"/>
    <property type="gene ID" value="SETIT_024546mg"/>
</dbReference>
<dbReference type="GO" id="GO:0000976">
    <property type="term" value="F:transcription cis-regulatory region binding"/>
    <property type="evidence" value="ECO:0000318"/>
    <property type="project" value="GO_Central"/>
</dbReference>
<dbReference type="Proteomes" id="UP000004995">
    <property type="component" value="Unassembled WGS sequence"/>
</dbReference>
<dbReference type="SUPFAM" id="SSF47459">
    <property type="entry name" value="HLH, helix-loop-helix DNA-binding domain"/>
    <property type="match status" value="1"/>
</dbReference>
<evidence type="ECO:0000256" key="2">
    <source>
        <dbReference type="ARBA" id="ARBA00023015"/>
    </source>
</evidence>
<dbReference type="PANTHER" id="PTHR46665">
    <property type="entry name" value="TRANSCRIPTION FACTOR BHLH041-RELATED-RELATED"/>
    <property type="match status" value="1"/>
</dbReference>
<dbReference type="Gene3D" id="4.10.280.10">
    <property type="entry name" value="Helix-loop-helix DNA-binding domain"/>
    <property type="match status" value="1"/>
</dbReference>
<dbReference type="FunCoup" id="K3ZDB2">
    <property type="interactions" value="204"/>
</dbReference>
<name>K3ZDB2_SETIT</name>
<dbReference type="SMART" id="SM00353">
    <property type="entry name" value="HLH"/>
    <property type="match status" value="1"/>
</dbReference>
<organism evidence="7 8">
    <name type="scientific">Setaria italica</name>
    <name type="common">Foxtail millet</name>
    <name type="synonym">Panicum italicum</name>
    <dbReference type="NCBI Taxonomy" id="4555"/>
    <lineage>
        <taxon>Eukaryota</taxon>
        <taxon>Viridiplantae</taxon>
        <taxon>Streptophyta</taxon>
        <taxon>Embryophyta</taxon>
        <taxon>Tracheophyta</taxon>
        <taxon>Spermatophyta</taxon>
        <taxon>Magnoliopsida</taxon>
        <taxon>Liliopsida</taxon>
        <taxon>Poales</taxon>
        <taxon>Poaceae</taxon>
        <taxon>PACMAD clade</taxon>
        <taxon>Panicoideae</taxon>
        <taxon>Panicodae</taxon>
        <taxon>Paniceae</taxon>
        <taxon>Cenchrinae</taxon>
        <taxon>Setaria</taxon>
    </lineage>
</organism>
<evidence type="ECO:0000256" key="5">
    <source>
        <dbReference type="SAM" id="MobiDB-lite"/>
    </source>
</evidence>
<dbReference type="AlphaFoldDB" id="K3ZDB2"/>
<dbReference type="GO" id="GO:0046983">
    <property type="term" value="F:protein dimerization activity"/>
    <property type="evidence" value="ECO:0007669"/>
    <property type="project" value="InterPro"/>
</dbReference>
<dbReference type="PANTHER" id="PTHR46665:SF8">
    <property type="entry name" value="BHLH DOMAIN-CONTAINING PROTEIN"/>
    <property type="match status" value="1"/>
</dbReference>